<evidence type="ECO:0000313" key="2">
    <source>
        <dbReference type="EMBL" id="CAK5281138.1"/>
    </source>
</evidence>
<reference evidence="2" key="1">
    <citation type="submission" date="2023-11" db="EMBL/GenBank/DDBJ databases">
        <authorList>
            <person name="De Vega J J."/>
            <person name="De Vega J J."/>
        </authorList>
    </citation>
    <scope>NUCLEOTIDE SEQUENCE</scope>
</reference>
<name>A0AAD2Q6C1_9AGAR</name>
<organism evidence="2 3">
    <name type="scientific">Mycena citricolor</name>
    <dbReference type="NCBI Taxonomy" id="2018698"/>
    <lineage>
        <taxon>Eukaryota</taxon>
        <taxon>Fungi</taxon>
        <taxon>Dikarya</taxon>
        <taxon>Basidiomycota</taxon>
        <taxon>Agaricomycotina</taxon>
        <taxon>Agaricomycetes</taxon>
        <taxon>Agaricomycetidae</taxon>
        <taxon>Agaricales</taxon>
        <taxon>Marasmiineae</taxon>
        <taxon>Mycenaceae</taxon>
        <taxon>Mycena</taxon>
    </lineage>
</organism>
<dbReference type="AlphaFoldDB" id="A0AAD2Q6C1"/>
<sequence length="111" mass="12070">MGRVPSGSSTVIVIPRSPHSSLHLSVQVLARFLQIPPLLLSTCCLRGIPRPRWDFCAPFNHHILCATCPCFDPFSTRLNRLSTKTPHTEQTETSPTPPAVPATARTGTAQA</sequence>
<proteinExistence type="predicted"/>
<feature type="compositionally biased region" description="Low complexity" evidence="1">
    <location>
        <begin position="101"/>
        <end position="111"/>
    </location>
</feature>
<gene>
    <name evidence="2" type="ORF">MYCIT1_LOCUS32039</name>
</gene>
<dbReference type="Proteomes" id="UP001295794">
    <property type="component" value="Unassembled WGS sequence"/>
</dbReference>
<keyword evidence="3" id="KW-1185">Reference proteome</keyword>
<protein>
    <submittedName>
        <fullName evidence="2">Uncharacterized protein</fullName>
    </submittedName>
</protein>
<evidence type="ECO:0000256" key="1">
    <source>
        <dbReference type="SAM" id="MobiDB-lite"/>
    </source>
</evidence>
<comment type="caution">
    <text evidence="2">The sequence shown here is derived from an EMBL/GenBank/DDBJ whole genome shotgun (WGS) entry which is preliminary data.</text>
</comment>
<feature type="region of interest" description="Disordered" evidence="1">
    <location>
        <begin position="82"/>
        <end position="111"/>
    </location>
</feature>
<accession>A0AAD2Q6C1</accession>
<evidence type="ECO:0000313" key="3">
    <source>
        <dbReference type="Proteomes" id="UP001295794"/>
    </source>
</evidence>
<dbReference type="EMBL" id="CAVNYO010000444">
    <property type="protein sequence ID" value="CAK5281138.1"/>
    <property type="molecule type" value="Genomic_DNA"/>
</dbReference>